<dbReference type="PANTHER" id="PTHR11879">
    <property type="entry name" value="ASPARTATE AMINOTRANSFERASE"/>
    <property type="match status" value="1"/>
</dbReference>
<comment type="caution">
    <text evidence="8">The sequence shown here is derived from an EMBL/GenBank/DDBJ whole genome shotgun (WGS) entry which is preliminary data.</text>
</comment>
<dbReference type="AlphaFoldDB" id="A0A1J1GTT8"/>
<keyword evidence="9" id="KW-1185">Reference proteome</keyword>
<name>A0A1J1GTT8_PLAGA</name>
<dbReference type="GO" id="GO:0004069">
    <property type="term" value="F:L-aspartate:2-oxoglutarate aminotransferase activity"/>
    <property type="evidence" value="ECO:0007669"/>
    <property type="project" value="UniProtKB-EC"/>
</dbReference>
<dbReference type="OrthoDB" id="6752799at2759"/>
<evidence type="ECO:0000256" key="1">
    <source>
        <dbReference type="ARBA" id="ARBA00001933"/>
    </source>
</evidence>
<dbReference type="GO" id="GO:0005739">
    <property type="term" value="C:mitochondrion"/>
    <property type="evidence" value="ECO:0007669"/>
    <property type="project" value="TreeGrafter"/>
</dbReference>
<organism evidence="8 9">
    <name type="scientific">Plasmodium gallinaceum</name>
    <dbReference type="NCBI Taxonomy" id="5849"/>
    <lineage>
        <taxon>Eukaryota</taxon>
        <taxon>Sar</taxon>
        <taxon>Alveolata</taxon>
        <taxon>Apicomplexa</taxon>
        <taxon>Aconoidasida</taxon>
        <taxon>Haemosporida</taxon>
        <taxon>Plasmodiidae</taxon>
        <taxon>Plasmodium</taxon>
        <taxon>Plasmodium (Haemamoeba)</taxon>
    </lineage>
</organism>
<dbReference type="Pfam" id="PF00155">
    <property type="entry name" value="Aminotran_1_2"/>
    <property type="match status" value="1"/>
</dbReference>
<dbReference type="InterPro" id="IPR015424">
    <property type="entry name" value="PyrdxlP-dep_Trfase"/>
</dbReference>
<feature type="domain" description="Aminotransferase class I/classII large" evidence="7">
    <location>
        <begin position="30"/>
        <end position="398"/>
    </location>
</feature>
<dbReference type="EMBL" id="CVMV01000024">
    <property type="protein sequence ID" value="CRG94459.1"/>
    <property type="molecule type" value="Genomic_DNA"/>
</dbReference>
<keyword evidence="6" id="KW-0663">Pyridoxal phosphate</keyword>
<evidence type="ECO:0000313" key="8">
    <source>
        <dbReference type="EMBL" id="CRG94459.1"/>
    </source>
</evidence>
<evidence type="ECO:0000256" key="5">
    <source>
        <dbReference type="ARBA" id="ARBA00022679"/>
    </source>
</evidence>
<dbReference type="PANTHER" id="PTHR11879:SF22">
    <property type="entry name" value="ASPARTATE AMINOTRANSFERASE, MITOCHONDRIAL"/>
    <property type="match status" value="1"/>
</dbReference>
<dbReference type="RefSeq" id="XP_028527280.1">
    <property type="nucleotide sequence ID" value="XM_028670538.1"/>
</dbReference>
<evidence type="ECO:0000256" key="4">
    <source>
        <dbReference type="ARBA" id="ARBA00022576"/>
    </source>
</evidence>
<keyword evidence="4 8" id="KW-0032">Aminotransferase</keyword>
<dbReference type="Gene3D" id="3.90.1150.10">
    <property type="entry name" value="Aspartate Aminotransferase, domain 1"/>
    <property type="match status" value="1"/>
</dbReference>
<dbReference type="InterPro" id="IPR004839">
    <property type="entry name" value="Aminotransferase_I/II_large"/>
</dbReference>
<proteinExistence type="inferred from homology"/>
<keyword evidence="5" id="KW-0808">Transferase</keyword>
<comment type="subunit">
    <text evidence="3">Homodimer.</text>
</comment>
<dbReference type="GO" id="GO:0006520">
    <property type="term" value="P:amino acid metabolic process"/>
    <property type="evidence" value="ECO:0007669"/>
    <property type="project" value="InterPro"/>
</dbReference>
<dbReference type="GeneID" id="39730381"/>
<accession>A0A1J1GTT8</accession>
<dbReference type="GO" id="GO:0030170">
    <property type="term" value="F:pyridoxal phosphate binding"/>
    <property type="evidence" value="ECO:0007669"/>
    <property type="project" value="InterPro"/>
</dbReference>
<dbReference type="Gene3D" id="3.40.640.10">
    <property type="entry name" value="Type I PLP-dependent aspartate aminotransferase-like (Major domain)"/>
    <property type="match status" value="1"/>
</dbReference>
<reference evidence="8" key="1">
    <citation type="submission" date="2015-04" db="EMBL/GenBank/DDBJ databases">
        <authorList>
            <consortium name="Pathogen Informatics"/>
        </authorList>
    </citation>
    <scope>NUCLEOTIDE SEQUENCE [LARGE SCALE GENOMIC DNA]</scope>
    <source>
        <strain evidence="8">8A</strain>
    </source>
</reference>
<comment type="similarity">
    <text evidence="2">Belongs to the class-I pyridoxal-phosphate-dependent aminotransferase family.</text>
</comment>
<sequence>MDKALLNLKAAQGDIILETALDFIKDKSPKKINLSFGAIIAEDGNYYSFESVNEAEKIVIERYKDKPYIFSNGTKEFSILTQELLFGKNSKYMKEKRICTIQTIGGDGSIFLAIKFLKSLNIKSIYVTNSYYVTHVTMIKACDLTPKYLNFFDTNLMDINYDMFLNDLKSIEDRSCIILQTFACNPCSVNIKEEYFEEIIDIFLKKKHIVVFDVAYLCFGNSDLDKDTLLIRKFEERGIAFIVCQTFSKCMAIYGSRAGVLHIICENKSQRQTVANNLCSIAEASYGTPSVHVNRVICELLKNEKLKSSWIKDLCELSKCINNKRILFLEKLEFYQKKYNLKYQWNEYKKQRGIFVYIPLIGKIFQKLRFYHIYIINSGRINISGITRDNVDYIADIICRCLSEL</sequence>
<dbReference type="CDD" id="cd00609">
    <property type="entry name" value="AAT_like"/>
    <property type="match status" value="1"/>
</dbReference>
<dbReference type="Proteomes" id="UP000220797">
    <property type="component" value="Unassembled WGS sequence"/>
</dbReference>
<evidence type="ECO:0000313" key="9">
    <source>
        <dbReference type="Proteomes" id="UP000220797"/>
    </source>
</evidence>
<dbReference type="InterPro" id="IPR000796">
    <property type="entry name" value="Asp_trans"/>
</dbReference>
<evidence type="ECO:0000256" key="6">
    <source>
        <dbReference type="ARBA" id="ARBA00022898"/>
    </source>
</evidence>
<gene>
    <name evidence="8" type="ORF">PGAL8A_00185400</name>
</gene>
<dbReference type="VEuPathDB" id="PlasmoDB:PGAL8A_00185400"/>
<evidence type="ECO:0000256" key="2">
    <source>
        <dbReference type="ARBA" id="ARBA00007441"/>
    </source>
</evidence>
<dbReference type="InterPro" id="IPR015421">
    <property type="entry name" value="PyrdxlP-dep_Trfase_major"/>
</dbReference>
<evidence type="ECO:0000259" key="7">
    <source>
        <dbReference type="Pfam" id="PF00155"/>
    </source>
</evidence>
<dbReference type="SUPFAM" id="SSF53383">
    <property type="entry name" value="PLP-dependent transferases"/>
    <property type="match status" value="1"/>
</dbReference>
<protein>
    <submittedName>
        <fullName evidence="8">Aspartate aminotransferase, putative</fullName>
    </submittedName>
</protein>
<evidence type="ECO:0000256" key="3">
    <source>
        <dbReference type="ARBA" id="ARBA00011738"/>
    </source>
</evidence>
<dbReference type="OMA" id="GTWTHIT"/>
<comment type="cofactor">
    <cofactor evidence="1">
        <name>pyridoxal 5'-phosphate</name>
        <dbReference type="ChEBI" id="CHEBI:597326"/>
    </cofactor>
</comment>
<dbReference type="InterPro" id="IPR015422">
    <property type="entry name" value="PyrdxlP-dep_Trfase_small"/>
</dbReference>